<keyword evidence="6 10" id="KW-1133">Transmembrane helix</keyword>
<dbReference type="eggNOG" id="COG1826">
    <property type="taxonomic scope" value="Bacteria"/>
</dbReference>
<keyword evidence="7" id="KW-0811">Translocation</keyword>
<evidence type="ECO:0000256" key="9">
    <source>
        <dbReference type="SAM" id="MobiDB-lite"/>
    </source>
</evidence>
<evidence type="ECO:0000256" key="3">
    <source>
        <dbReference type="ARBA" id="ARBA00022475"/>
    </source>
</evidence>
<dbReference type="HOGENOM" id="CLU_086034_1_3_5"/>
<dbReference type="PRINTS" id="PR01506">
    <property type="entry name" value="TATBPROTEIN"/>
</dbReference>
<dbReference type="GO" id="GO:0008320">
    <property type="term" value="F:protein transmembrane transporter activity"/>
    <property type="evidence" value="ECO:0007669"/>
    <property type="project" value="InterPro"/>
</dbReference>
<keyword evidence="11" id="KW-0436">Ligase</keyword>
<dbReference type="AlphaFoldDB" id="D5BQU3"/>
<dbReference type="GO" id="GO:0016020">
    <property type="term" value="C:membrane"/>
    <property type="evidence" value="ECO:0007669"/>
    <property type="project" value="InterPro"/>
</dbReference>
<dbReference type="RefSeq" id="WP_013045287.1">
    <property type="nucleotide sequence ID" value="NC_014010.1"/>
</dbReference>
<gene>
    <name evidence="11" type="ordered locus">SAR116_0414</name>
</gene>
<dbReference type="KEGG" id="apb:SAR116_0414"/>
<keyword evidence="8 10" id="KW-0472">Membrane</keyword>
<evidence type="ECO:0000256" key="8">
    <source>
        <dbReference type="ARBA" id="ARBA00023136"/>
    </source>
</evidence>
<dbReference type="OrthoDB" id="7206969at2"/>
<evidence type="ECO:0000256" key="2">
    <source>
        <dbReference type="ARBA" id="ARBA00022448"/>
    </source>
</evidence>
<feature type="region of interest" description="Disordered" evidence="9">
    <location>
        <begin position="121"/>
        <end position="164"/>
    </location>
</feature>
<keyword evidence="12" id="KW-1185">Reference proteome</keyword>
<comment type="subcellular location">
    <subcellularLocation>
        <location evidence="1">Membrane</location>
        <topology evidence="1">Single-pass membrane protein</topology>
    </subcellularLocation>
</comment>
<dbReference type="GO" id="GO:0043953">
    <property type="term" value="P:protein transport by the Tat complex"/>
    <property type="evidence" value="ECO:0007669"/>
    <property type="project" value="InterPro"/>
</dbReference>
<dbReference type="NCBIfam" id="TIGR01410">
    <property type="entry name" value="tatB"/>
    <property type="match status" value="1"/>
</dbReference>
<proteinExistence type="predicted"/>
<dbReference type="InterPro" id="IPR003369">
    <property type="entry name" value="TatA/B/E"/>
</dbReference>
<evidence type="ECO:0000313" key="11">
    <source>
        <dbReference type="EMBL" id="ADE38657.1"/>
    </source>
</evidence>
<dbReference type="Gene3D" id="1.20.5.3310">
    <property type="match status" value="1"/>
</dbReference>
<keyword evidence="3" id="KW-1003">Cell membrane</keyword>
<keyword evidence="4 10" id="KW-0812">Transmembrane</keyword>
<accession>D5BQU3</accession>
<dbReference type="Proteomes" id="UP000007460">
    <property type="component" value="Chromosome"/>
</dbReference>
<evidence type="ECO:0000313" key="12">
    <source>
        <dbReference type="Proteomes" id="UP000007460"/>
    </source>
</evidence>
<evidence type="ECO:0000256" key="5">
    <source>
        <dbReference type="ARBA" id="ARBA00022927"/>
    </source>
</evidence>
<keyword evidence="2" id="KW-0813">Transport</keyword>
<dbReference type="EMBL" id="CP001751">
    <property type="protein sequence ID" value="ADE38657.1"/>
    <property type="molecule type" value="Genomic_DNA"/>
</dbReference>
<evidence type="ECO:0000256" key="6">
    <source>
        <dbReference type="ARBA" id="ARBA00022989"/>
    </source>
</evidence>
<feature type="transmembrane region" description="Helical" evidence="10">
    <location>
        <begin position="6"/>
        <end position="25"/>
    </location>
</feature>
<dbReference type="InterPro" id="IPR018448">
    <property type="entry name" value="TatB"/>
</dbReference>
<sequence length="164" mass="17734">MLDIGGWEFLVVAFVLLMVVGPKELPKMLRGFTRFTRQMRAMASEFTRGMEDIASQSEVSDLKNTIADIKQGDYSNLVDTIDPSGDLADTVDETKRSIAGNTDLEEVKSLVGDAKAMIGDDLQQAGTKSPAAKKTTPKKTVVKKPAPKKTTRPSATKKSKKSAG</sequence>
<evidence type="ECO:0000256" key="4">
    <source>
        <dbReference type="ARBA" id="ARBA00022692"/>
    </source>
</evidence>
<dbReference type="EC" id="6.1.1.1" evidence="11"/>
<dbReference type="STRING" id="488538.SAR116_0414"/>
<evidence type="ECO:0000256" key="1">
    <source>
        <dbReference type="ARBA" id="ARBA00004167"/>
    </source>
</evidence>
<evidence type="ECO:0000256" key="10">
    <source>
        <dbReference type="SAM" id="Phobius"/>
    </source>
</evidence>
<name>D5BQU3_PUNMI</name>
<dbReference type="GO" id="GO:0004831">
    <property type="term" value="F:tyrosine-tRNA ligase activity"/>
    <property type="evidence" value="ECO:0007669"/>
    <property type="project" value="UniProtKB-EC"/>
</dbReference>
<keyword evidence="5" id="KW-0653">Protein transport</keyword>
<evidence type="ECO:0000256" key="7">
    <source>
        <dbReference type="ARBA" id="ARBA00023010"/>
    </source>
</evidence>
<feature type="compositionally biased region" description="Basic residues" evidence="9">
    <location>
        <begin position="135"/>
        <end position="164"/>
    </location>
</feature>
<protein>
    <submittedName>
        <fullName evidence="11">Twin-arginine translocation protein, TatB subunit</fullName>
        <ecNumber evidence="11">6.1.1.1</ecNumber>
    </submittedName>
</protein>
<reference evidence="11 12" key="1">
    <citation type="journal article" date="2010" name="J. Bacteriol.">
        <title>Complete genome sequence of "Candidatus Puniceispirillum marinum" IMCC1322, a representative of the SAR116 clade in the Alphaproteobacteria.</title>
        <authorList>
            <person name="Oh H.M."/>
            <person name="Kwon K.K."/>
            <person name="Kang I."/>
            <person name="Kang S.G."/>
            <person name="Lee J.H."/>
            <person name="Kim S.J."/>
            <person name="Cho J.C."/>
        </authorList>
    </citation>
    <scope>NUCLEOTIDE SEQUENCE [LARGE SCALE GENOMIC DNA]</scope>
    <source>
        <strain evidence="11 12">IMCC1322</strain>
    </source>
</reference>
<organism evidence="11 12">
    <name type="scientific">Puniceispirillum marinum (strain IMCC1322)</name>
    <dbReference type="NCBI Taxonomy" id="488538"/>
    <lineage>
        <taxon>Bacteria</taxon>
        <taxon>Pseudomonadati</taxon>
        <taxon>Pseudomonadota</taxon>
        <taxon>Alphaproteobacteria</taxon>
        <taxon>Candidatus Puniceispirillales</taxon>
        <taxon>Candidatus Puniceispirillaceae</taxon>
        <taxon>Candidatus Puniceispirillum</taxon>
    </lineage>
</organism>
<dbReference type="Pfam" id="PF02416">
    <property type="entry name" value="TatA_B_E"/>
    <property type="match status" value="1"/>
</dbReference>